<sequence>MYHDVRAWVRCAVIDRLNAGSSTIFAAQALESHIERDVDVSDGEGALVYHDRTWHRLGDHSRI</sequence>
<dbReference type="InterPro" id="IPR012349">
    <property type="entry name" value="Split_barrel_FMN-bd"/>
</dbReference>
<reference evidence="2" key="1">
    <citation type="journal article" date="2019" name="Int. J. Syst. Evol. Microbiol.">
        <title>The Global Catalogue of Microorganisms (GCM) 10K type strain sequencing project: providing services to taxonomists for standard genome sequencing and annotation.</title>
        <authorList>
            <consortium name="The Broad Institute Genomics Platform"/>
            <consortium name="The Broad Institute Genome Sequencing Center for Infectious Disease"/>
            <person name="Wu L."/>
            <person name="Ma J."/>
        </authorList>
    </citation>
    <scope>NUCLEOTIDE SEQUENCE [LARGE SCALE GENOMIC DNA]</scope>
    <source>
        <strain evidence="2">NBRC 112299</strain>
    </source>
</reference>
<gene>
    <name evidence="1" type="ORF">GCM10025876_25030</name>
</gene>
<proteinExistence type="predicted"/>
<accession>A0ABQ6IHV7</accession>
<keyword evidence="2" id="KW-1185">Reference proteome</keyword>
<comment type="caution">
    <text evidence="1">The sequence shown here is derived from an EMBL/GenBank/DDBJ whole genome shotgun (WGS) entry which is preliminary data.</text>
</comment>
<dbReference type="Proteomes" id="UP001157125">
    <property type="component" value="Unassembled WGS sequence"/>
</dbReference>
<dbReference type="SUPFAM" id="SSF50475">
    <property type="entry name" value="FMN-binding split barrel"/>
    <property type="match status" value="1"/>
</dbReference>
<dbReference type="Gene3D" id="2.30.110.10">
    <property type="entry name" value="Electron Transport, Fmn-binding Protein, Chain A"/>
    <property type="match status" value="1"/>
</dbReference>
<evidence type="ECO:0000313" key="1">
    <source>
        <dbReference type="EMBL" id="GMA36299.1"/>
    </source>
</evidence>
<organism evidence="1 2">
    <name type="scientific">Demequina litorisediminis</name>
    <dbReference type="NCBI Taxonomy" id="1849022"/>
    <lineage>
        <taxon>Bacteria</taxon>
        <taxon>Bacillati</taxon>
        <taxon>Actinomycetota</taxon>
        <taxon>Actinomycetes</taxon>
        <taxon>Micrococcales</taxon>
        <taxon>Demequinaceae</taxon>
        <taxon>Demequina</taxon>
    </lineage>
</organism>
<name>A0ABQ6IHV7_9MICO</name>
<evidence type="ECO:0000313" key="2">
    <source>
        <dbReference type="Proteomes" id="UP001157125"/>
    </source>
</evidence>
<dbReference type="EMBL" id="BSUN01000001">
    <property type="protein sequence ID" value="GMA36299.1"/>
    <property type="molecule type" value="Genomic_DNA"/>
</dbReference>
<protein>
    <submittedName>
        <fullName evidence="1">Uncharacterized protein</fullName>
    </submittedName>
</protein>